<dbReference type="InterPro" id="IPR006311">
    <property type="entry name" value="TAT_signal"/>
</dbReference>
<dbReference type="PANTHER" id="PTHR43737:SF1">
    <property type="entry name" value="DUF1501 DOMAIN-CONTAINING PROTEIN"/>
    <property type="match status" value="1"/>
</dbReference>
<dbReference type="PROSITE" id="PS51318">
    <property type="entry name" value="TAT"/>
    <property type="match status" value="1"/>
</dbReference>
<evidence type="ECO:0008006" key="3">
    <source>
        <dbReference type="Google" id="ProtNLM"/>
    </source>
</evidence>
<dbReference type="Proteomes" id="UP000315700">
    <property type="component" value="Chromosome"/>
</dbReference>
<evidence type="ECO:0000313" key="1">
    <source>
        <dbReference type="EMBL" id="QDT57181.1"/>
    </source>
</evidence>
<dbReference type="InterPro" id="IPR010869">
    <property type="entry name" value="DUF1501"/>
</dbReference>
<dbReference type="OrthoDB" id="127333at2"/>
<accession>A0A517SM39</accession>
<sequence length="497" mass="55189">MNFLHEQAKSITRRHFFGRTGMGLGAIALHELLARESQGAAPADRQPHFAPKAKAVIYLHMAGSPSQLDLFDYKPMLVKHNGQPCPKEFYEGKRFAFIKGVPNMLGTPFKFQQHGESGNWLSDLWTHLPKVIDQFTVIKTMTTEQFNHAPAQLFLHTGTMLLGGASMGSWATYGLGSENQDLPGFVVLTSGGKTPDAGTSLWGSGFLPSVYQGVQCRTQGDPVLYLSNPAGMTRESRRKTLDTLKTLNEQQLRDIGDPETLTRIQQYELAYRMQMSVPDAMDLTREPKHILEMYGAQPGHTQDELDKASDVRTVYKGDDPTLPNNCLLARRLVERGVRFVQIYDWGWDHHGASPGESIDKTLPIKVQQVDRALTALVTDLKQRGLLDSTLIVWGGEFGRTPMAQKEPKEGFFGRDHHPYAFTMMLAGGGMKPGVVYGETDELGYYPVGNSVTIRDLQALILRQLGLDPLKLSYPFQGLEQRLIGVEGTGKVPEGLMS</sequence>
<dbReference type="RefSeq" id="WP_145034559.1">
    <property type="nucleotide sequence ID" value="NZ_CP036271.1"/>
</dbReference>
<evidence type="ECO:0000313" key="2">
    <source>
        <dbReference type="Proteomes" id="UP000315700"/>
    </source>
</evidence>
<dbReference type="SUPFAM" id="SSF53649">
    <property type="entry name" value="Alkaline phosphatase-like"/>
    <property type="match status" value="1"/>
</dbReference>
<dbReference type="PANTHER" id="PTHR43737">
    <property type="entry name" value="BLL7424 PROTEIN"/>
    <property type="match status" value="1"/>
</dbReference>
<proteinExistence type="predicted"/>
<name>A0A517SM39_9PLAN</name>
<organism evidence="1 2">
    <name type="scientific">Caulifigura coniformis</name>
    <dbReference type="NCBI Taxonomy" id="2527983"/>
    <lineage>
        <taxon>Bacteria</taxon>
        <taxon>Pseudomonadati</taxon>
        <taxon>Planctomycetota</taxon>
        <taxon>Planctomycetia</taxon>
        <taxon>Planctomycetales</taxon>
        <taxon>Planctomycetaceae</taxon>
        <taxon>Caulifigura</taxon>
    </lineage>
</organism>
<dbReference type="KEGG" id="ccos:Pan44_52480"/>
<reference evidence="1 2" key="1">
    <citation type="submission" date="2019-02" db="EMBL/GenBank/DDBJ databases">
        <title>Deep-cultivation of Planctomycetes and their phenomic and genomic characterization uncovers novel biology.</title>
        <authorList>
            <person name="Wiegand S."/>
            <person name="Jogler M."/>
            <person name="Boedeker C."/>
            <person name="Pinto D."/>
            <person name="Vollmers J."/>
            <person name="Rivas-Marin E."/>
            <person name="Kohn T."/>
            <person name="Peeters S.H."/>
            <person name="Heuer A."/>
            <person name="Rast P."/>
            <person name="Oberbeckmann S."/>
            <person name="Bunk B."/>
            <person name="Jeske O."/>
            <person name="Meyerdierks A."/>
            <person name="Storesund J.E."/>
            <person name="Kallscheuer N."/>
            <person name="Luecker S."/>
            <person name="Lage O.M."/>
            <person name="Pohl T."/>
            <person name="Merkel B.J."/>
            <person name="Hornburger P."/>
            <person name="Mueller R.-W."/>
            <person name="Bruemmer F."/>
            <person name="Labrenz M."/>
            <person name="Spormann A.M."/>
            <person name="Op den Camp H."/>
            <person name="Overmann J."/>
            <person name="Amann R."/>
            <person name="Jetten M.S.M."/>
            <person name="Mascher T."/>
            <person name="Medema M.H."/>
            <person name="Devos D.P."/>
            <person name="Kaster A.-K."/>
            <person name="Ovreas L."/>
            <person name="Rohde M."/>
            <person name="Galperin M.Y."/>
            <person name="Jogler C."/>
        </authorList>
    </citation>
    <scope>NUCLEOTIDE SEQUENCE [LARGE SCALE GENOMIC DNA]</scope>
    <source>
        <strain evidence="1 2">Pan44</strain>
    </source>
</reference>
<dbReference type="InterPro" id="IPR017850">
    <property type="entry name" value="Alkaline_phosphatase_core_sf"/>
</dbReference>
<dbReference type="Pfam" id="PF07394">
    <property type="entry name" value="DUF1501"/>
    <property type="match status" value="1"/>
</dbReference>
<gene>
    <name evidence="1" type="ORF">Pan44_52480</name>
</gene>
<dbReference type="AlphaFoldDB" id="A0A517SM39"/>
<dbReference type="InParanoid" id="A0A517SM39"/>
<dbReference type="Gene3D" id="3.40.720.10">
    <property type="entry name" value="Alkaline Phosphatase, subunit A"/>
    <property type="match status" value="1"/>
</dbReference>
<keyword evidence="2" id="KW-1185">Reference proteome</keyword>
<dbReference type="EMBL" id="CP036271">
    <property type="protein sequence ID" value="QDT57181.1"/>
    <property type="molecule type" value="Genomic_DNA"/>
</dbReference>
<protein>
    <recommendedName>
        <fullName evidence="3">Sulfatase</fullName>
    </recommendedName>
</protein>